<accession>A0ABU1N3T6</accession>
<evidence type="ECO:0000313" key="1">
    <source>
        <dbReference type="EMBL" id="MDR6532740.1"/>
    </source>
</evidence>
<proteinExistence type="predicted"/>
<comment type="caution">
    <text evidence="1">The sequence shown here is derived from an EMBL/GenBank/DDBJ whole genome shotgun (WGS) entry which is preliminary data.</text>
</comment>
<keyword evidence="2" id="KW-1185">Reference proteome</keyword>
<dbReference type="RefSeq" id="WP_230983708.1">
    <property type="nucleotide sequence ID" value="NZ_BMLD01000002.1"/>
</dbReference>
<protein>
    <submittedName>
        <fullName evidence="1">Uncharacterized protein</fullName>
    </submittedName>
</protein>
<sequence>MALKNLARKKAGEAVDWINIADARVLTDLGLAERNGGGWVITTDGVAALANQNVSE</sequence>
<organism evidence="1 2">
    <name type="scientific">Caulobacter rhizosphaerae</name>
    <dbReference type="NCBI Taxonomy" id="2010972"/>
    <lineage>
        <taxon>Bacteria</taxon>
        <taxon>Pseudomonadati</taxon>
        <taxon>Pseudomonadota</taxon>
        <taxon>Alphaproteobacteria</taxon>
        <taxon>Caulobacterales</taxon>
        <taxon>Caulobacteraceae</taxon>
        <taxon>Caulobacter</taxon>
    </lineage>
</organism>
<name>A0ABU1N3T6_9CAUL</name>
<evidence type="ECO:0000313" key="2">
    <source>
        <dbReference type="Proteomes" id="UP001262754"/>
    </source>
</evidence>
<reference evidence="1 2" key="1">
    <citation type="submission" date="2023-07" db="EMBL/GenBank/DDBJ databases">
        <title>Sorghum-associated microbial communities from plants grown in Nebraska, USA.</title>
        <authorList>
            <person name="Schachtman D."/>
        </authorList>
    </citation>
    <scope>NUCLEOTIDE SEQUENCE [LARGE SCALE GENOMIC DNA]</scope>
    <source>
        <strain evidence="1 2">DS2154</strain>
    </source>
</reference>
<dbReference type="EMBL" id="JAVDRL010000010">
    <property type="protein sequence ID" value="MDR6532740.1"/>
    <property type="molecule type" value="Genomic_DNA"/>
</dbReference>
<dbReference type="Proteomes" id="UP001262754">
    <property type="component" value="Unassembled WGS sequence"/>
</dbReference>
<gene>
    <name evidence="1" type="ORF">J2800_003500</name>
</gene>